<dbReference type="OrthoDB" id="9803913at2"/>
<dbReference type="NCBIfam" id="TIGR00573">
    <property type="entry name" value="dnaq"/>
    <property type="match status" value="1"/>
</dbReference>
<evidence type="ECO:0000256" key="1">
    <source>
        <dbReference type="ARBA" id="ARBA00025483"/>
    </source>
</evidence>
<organism evidence="4 5">
    <name type="scientific">Sphingobacterium gobiense</name>
    <dbReference type="NCBI Taxonomy" id="1382456"/>
    <lineage>
        <taxon>Bacteria</taxon>
        <taxon>Pseudomonadati</taxon>
        <taxon>Bacteroidota</taxon>
        <taxon>Sphingobacteriia</taxon>
        <taxon>Sphingobacteriales</taxon>
        <taxon>Sphingobacteriaceae</taxon>
        <taxon>Sphingobacterium</taxon>
    </lineage>
</organism>
<sequence>MNKQKYFAIVDIETTGSHAEGNRITEVAILIHNGKKITDRYQSLVNPQCPIPFAIQTLTGITPDMLENAPTFDEIAEDVYHLLQGKVFVAHNVNFDYSFLAKELKQAGYDWQATKLCTVRLSRKIFPGHRSYSLGNICKIRDIKITARHRALGDAEATAELFSQLIAQDKNQYLQESLHKNTEHRLPTHLSLAQFQRLPETAGIYIFRNKKGKIIYVGKAINIRKRVLSHFGGINTGLRRQQFINEIATIDFEESGTELMALLMECQMIKRHWPAHNRAMKRYEPKFVLIHYEDIRGYRRLAITKAVSHPNNMRYFETAQEANLFLTNLLEEFNFDPTLCTFYSPSTETREDRKVPVKILPSIEEHNRIIDSIFQQLHHRKRSFLLIDRGRNEEENSYVYFKEDKLYAFGFVAFVQQWSNVEDIVSYKDKCISNFYMQQIVLQYAERYPEKVNILSQMPMLS</sequence>
<reference evidence="4 5" key="1">
    <citation type="submission" date="2018-02" db="EMBL/GenBank/DDBJ databases">
        <title>The draft genome of Sphingobacterium gobiense H7.</title>
        <authorList>
            <person name="Li L."/>
            <person name="Liu L."/>
            <person name="Zhang X."/>
            <person name="Wang T."/>
            <person name="Liang L."/>
        </authorList>
    </citation>
    <scope>NUCLEOTIDE SEQUENCE [LARGE SCALE GENOMIC DNA]</scope>
    <source>
        <strain evidence="4 5">ACCC 05757</strain>
    </source>
</reference>
<comment type="function">
    <text evidence="1">DNA polymerase III is a complex, multichain enzyme responsible for most of the replicative synthesis in bacteria. The epsilon subunit contain the editing function and is a proofreading 3'-5' exonuclease.</text>
</comment>
<dbReference type="InterPro" id="IPR013520">
    <property type="entry name" value="Ribonucl_H"/>
</dbReference>
<dbReference type="CDD" id="cd06127">
    <property type="entry name" value="DEDDh"/>
    <property type="match status" value="1"/>
</dbReference>
<dbReference type="FunFam" id="3.30.420.10:FF:000045">
    <property type="entry name" value="3'-5' exonuclease DinG"/>
    <property type="match status" value="1"/>
</dbReference>
<dbReference type="Gene3D" id="3.40.1440.10">
    <property type="entry name" value="GIY-YIG endonuclease"/>
    <property type="match status" value="1"/>
</dbReference>
<dbReference type="InterPro" id="IPR036397">
    <property type="entry name" value="RNaseH_sf"/>
</dbReference>
<dbReference type="Pfam" id="PF01541">
    <property type="entry name" value="GIY-YIG"/>
    <property type="match status" value="1"/>
</dbReference>
<dbReference type="AlphaFoldDB" id="A0A2S9JT52"/>
<dbReference type="InterPro" id="IPR000305">
    <property type="entry name" value="GIY-YIG_endonuc"/>
</dbReference>
<evidence type="ECO:0000313" key="4">
    <source>
        <dbReference type="EMBL" id="PRD56472.1"/>
    </source>
</evidence>
<dbReference type="GO" id="GO:0045004">
    <property type="term" value="P:DNA replication proofreading"/>
    <property type="evidence" value="ECO:0007669"/>
    <property type="project" value="TreeGrafter"/>
</dbReference>
<comment type="caution">
    <text evidence="4">The sequence shown here is derived from an EMBL/GenBank/DDBJ whole genome shotgun (WGS) entry which is preliminary data.</text>
</comment>
<evidence type="ECO:0000259" key="3">
    <source>
        <dbReference type="PROSITE" id="PS50164"/>
    </source>
</evidence>
<dbReference type="SMART" id="SM00465">
    <property type="entry name" value="GIYc"/>
    <property type="match status" value="1"/>
</dbReference>
<dbReference type="GO" id="GO:0003677">
    <property type="term" value="F:DNA binding"/>
    <property type="evidence" value="ECO:0007669"/>
    <property type="project" value="InterPro"/>
</dbReference>
<dbReference type="PANTHER" id="PTHR30231:SF41">
    <property type="entry name" value="DNA POLYMERASE III SUBUNIT EPSILON"/>
    <property type="match status" value="1"/>
</dbReference>
<name>A0A2S9JT52_9SPHI</name>
<protein>
    <submittedName>
        <fullName evidence="4">DNA polymerase III subunit epsilon</fullName>
    </submittedName>
</protein>
<evidence type="ECO:0000313" key="5">
    <source>
        <dbReference type="Proteomes" id="UP000238642"/>
    </source>
</evidence>
<accession>A0A2S9JT52</accession>
<dbReference type="EMBL" id="PVBS01000001">
    <property type="protein sequence ID" value="PRD56472.1"/>
    <property type="molecule type" value="Genomic_DNA"/>
</dbReference>
<dbReference type="GO" id="GO:0003887">
    <property type="term" value="F:DNA-directed DNA polymerase activity"/>
    <property type="evidence" value="ECO:0007669"/>
    <property type="project" value="InterPro"/>
</dbReference>
<dbReference type="GO" id="GO:0005829">
    <property type="term" value="C:cytosol"/>
    <property type="evidence" value="ECO:0007669"/>
    <property type="project" value="TreeGrafter"/>
</dbReference>
<dbReference type="InterPro" id="IPR006054">
    <property type="entry name" value="DnaQ"/>
</dbReference>
<dbReference type="InterPro" id="IPR047296">
    <property type="entry name" value="GIY-YIG_UvrC_Cho"/>
</dbReference>
<dbReference type="PROSITE" id="PS50164">
    <property type="entry name" value="GIY_YIG"/>
    <property type="match status" value="1"/>
</dbReference>
<dbReference type="SUPFAM" id="SSF53098">
    <property type="entry name" value="Ribonuclease H-like"/>
    <property type="match status" value="1"/>
</dbReference>
<keyword evidence="5" id="KW-1185">Reference proteome</keyword>
<comment type="subunit">
    <text evidence="2">DNA polymerase III contains a core (composed of alpha, epsilon and theta chains) that associates with a tau subunit. This core dimerizes to form the POLIII' complex. PolIII' associates with the gamma complex (composed of gamma, delta, delta', psi and chi chains) and with the beta chain to form the complete DNA polymerase III complex.</text>
</comment>
<dbReference type="SUPFAM" id="SSF82771">
    <property type="entry name" value="GIY-YIG endonuclease"/>
    <property type="match status" value="1"/>
</dbReference>
<dbReference type="Proteomes" id="UP000238642">
    <property type="component" value="Unassembled WGS sequence"/>
</dbReference>
<dbReference type="GO" id="GO:0008408">
    <property type="term" value="F:3'-5' exonuclease activity"/>
    <property type="evidence" value="ECO:0007669"/>
    <property type="project" value="TreeGrafter"/>
</dbReference>
<evidence type="ECO:0000256" key="2">
    <source>
        <dbReference type="ARBA" id="ARBA00026073"/>
    </source>
</evidence>
<dbReference type="Gene3D" id="3.30.420.10">
    <property type="entry name" value="Ribonuclease H-like superfamily/Ribonuclease H"/>
    <property type="match status" value="1"/>
</dbReference>
<proteinExistence type="predicted"/>
<gene>
    <name evidence="4" type="ORF">C5749_04295</name>
</gene>
<dbReference type="RefSeq" id="WP_105723314.1">
    <property type="nucleotide sequence ID" value="NZ_PVBS01000001.1"/>
</dbReference>
<feature type="domain" description="GIY-YIG" evidence="3">
    <location>
        <begin position="200"/>
        <end position="278"/>
    </location>
</feature>
<dbReference type="PANTHER" id="PTHR30231">
    <property type="entry name" value="DNA POLYMERASE III SUBUNIT EPSILON"/>
    <property type="match status" value="1"/>
</dbReference>
<dbReference type="InterPro" id="IPR035901">
    <property type="entry name" value="GIY-YIG_endonuc_sf"/>
</dbReference>
<dbReference type="CDD" id="cd10434">
    <property type="entry name" value="GIY-YIG_UvrC_Cho"/>
    <property type="match status" value="1"/>
</dbReference>
<dbReference type="Pfam" id="PF00929">
    <property type="entry name" value="RNase_T"/>
    <property type="match status" value="1"/>
</dbReference>
<dbReference type="InterPro" id="IPR012337">
    <property type="entry name" value="RNaseH-like_sf"/>
</dbReference>
<dbReference type="GO" id="GO:0006289">
    <property type="term" value="P:nucleotide-excision repair"/>
    <property type="evidence" value="ECO:0007669"/>
    <property type="project" value="InterPro"/>
</dbReference>
<dbReference type="SMART" id="SM00479">
    <property type="entry name" value="EXOIII"/>
    <property type="match status" value="1"/>
</dbReference>